<gene>
    <name evidence="10" type="ORF">DS745_02345</name>
</gene>
<organism evidence="10 11">
    <name type="scientific">Anaerobacillus alkaliphilus</name>
    <dbReference type="NCBI Taxonomy" id="1548597"/>
    <lineage>
        <taxon>Bacteria</taxon>
        <taxon>Bacillati</taxon>
        <taxon>Bacillota</taxon>
        <taxon>Bacilli</taxon>
        <taxon>Bacillales</taxon>
        <taxon>Bacillaceae</taxon>
        <taxon>Anaerobacillus</taxon>
    </lineage>
</organism>
<sequence>MAVPIVLSDTTVIGTLCAADPKPYTFSDTELESLKMLANIYTFIVTQTNDSHSIQEDTIRQQSKLIINELAADLADQVRNPMQTVKGFMQFLLDEPKFHQYKQVILTEFEKMEDSLHSFLLTTKPAYPRKEKLSLANLLVETTTSLKEDADKNKVTISLIIDALPELKADKIQMKRVFSNFIMNGIDASKDVNGQVKVHCYTASVNKICIAISDNGKGIPLNELNKVGKPLYTSKDEGYGLGISIASDMIKAHQGELFIETHSSGTTIFIYLPLEHK</sequence>
<dbReference type="EC" id="2.7.13.3" evidence="2"/>
<evidence type="ECO:0000256" key="4">
    <source>
        <dbReference type="ARBA" id="ARBA00022679"/>
    </source>
</evidence>
<reference evidence="10 11" key="1">
    <citation type="journal article" date="2019" name="Int. J. Syst. Evol. Microbiol.">
        <title>Anaerobacillus alkaliphilus sp. nov., a novel alkaliphilic and moderately halophilic bacterium.</title>
        <authorList>
            <person name="Borsodi A.K."/>
            <person name="Aszalos J.M."/>
            <person name="Bihari P."/>
            <person name="Nagy I."/>
            <person name="Schumann P."/>
            <person name="Sproer C."/>
            <person name="Kovacs A.L."/>
            <person name="Boka K."/>
            <person name="Dobosy P."/>
            <person name="Ovari M."/>
            <person name="Szili-Kovacs T."/>
            <person name="Toth E."/>
        </authorList>
    </citation>
    <scope>NUCLEOTIDE SEQUENCE [LARGE SCALE GENOMIC DNA]</scope>
    <source>
        <strain evidence="10 11">B16-10</strain>
    </source>
</reference>
<dbReference type="EMBL" id="QOUX01000001">
    <property type="protein sequence ID" value="RXJ04246.1"/>
    <property type="molecule type" value="Genomic_DNA"/>
</dbReference>
<evidence type="ECO:0000256" key="2">
    <source>
        <dbReference type="ARBA" id="ARBA00012438"/>
    </source>
</evidence>
<evidence type="ECO:0000256" key="1">
    <source>
        <dbReference type="ARBA" id="ARBA00000085"/>
    </source>
</evidence>
<dbReference type="AlphaFoldDB" id="A0A4Q0VYI5"/>
<proteinExistence type="predicted"/>
<dbReference type="Proteomes" id="UP000290649">
    <property type="component" value="Unassembled WGS sequence"/>
</dbReference>
<keyword evidence="7" id="KW-0067">ATP-binding</keyword>
<comment type="caution">
    <text evidence="10">The sequence shown here is derived from an EMBL/GenBank/DDBJ whole genome shotgun (WGS) entry which is preliminary data.</text>
</comment>
<dbReference type="PRINTS" id="PR00344">
    <property type="entry name" value="BCTRLSENSOR"/>
</dbReference>
<evidence type="ECO:0000256" key="7">
    <source>
        <dbReference type="ARBA" id="ARBA00022840"/>
    </source>
</evidence>
<keyword evidence="8" id="KW-0902">Two-component regulatory system</keyword>
<dbReference type="GO" id="GO:0005524">
    <property type="term" value="F:ATP binding"/>
    <property type="evidence" value="ECO:0007669"/>
    <property type="project" value="UniProtKB-KW"/>
</dbReference>
<dbReference type="Pfam" id="PF00512">
    <property type="entry name" value="HisKA"/>
    <property type="match status" value="1"/>
</dbReference>
<dbReference type="SUPFAM" id="SSF55781">
    <property type="entry name" value="GAF domain-like"/>
    <property type="match status" value="1"/>
</dbReference>
<dbReference type="SUPFAM" id="SSF47384">
    <property type="entry name" value="Homodimeric domain of signal transducing histidine kinase"/>
    <property type="match status" value="1"/>
</dbReference>
<evidence type="ECO:0000256" key="5">
    <source>
        <dbReference type="ARBA" id="ARBA00022741"/>
    </source>
</evidence>
<dbReference type="InterPro" id="IPR005467">
    <property type="entry name" value="His_kinase_dom"/>
</dbReference>
<evidence type="ECO:0000259" key="9">
    <source>
        <dbReference type="PROSITE" id="PS50109"/>
    </source>
</evidence>
<evidence type="ECO:0000256" key="3">
    <source>
        <dbReference type="ARBA" id="ARBA00022553"/>
    </source>
</evidence>
<dbReference type="InterPro" id="IPR036890">
    <property type="entry name" value="HATPase_C_sf"/>
</dbReference>
<dbReference type="OrthoDB" id="9815750at2"/>
<evidence type="ECO:0000313" key="10">
    <source>
        <dbReference type="EMBL" id="RXJ04246.1"/>
    </source>
</evidence>
<dbReference type="SMART" id="SM00387">
    <property type="entry name" value="HATPase_c"/>
    <property type="match status" value="1"/>
</dbReference>
<dbReference type="InterPro" id="IPR003018">
    <property type="entry name" value="GAF"/>
</dbReference>
<protein>
    <recommendedName>
        <fullName evidence="2">histidine kinase</fullName>
        <ecNumber evidence="2">2.7.13.3</ecNumber>
    </recommendedName>
</protein>
<evidence type="ECO:0000313" key="11">
    <source>
        <dbReference type="Proteomes" id="UP000290649"/>
    </source>
</evidence>
<dbReference type="InterPro" id="IPR003594">
    <property type="entry name" value="HATPase_dom"/>
</dbReference>
<accession>A0A4Q0VYI5</accession>
<name>A0A4Q0VYI5_9BACI</name>
<dbReference type="SMART" id="SM00388">
    <property type="entry name" value="HisKA"/>
    <property type="match status" value="1"/>
</dbReference>
<dbReference type="Pfam" id="PF01590">
    <property type="entry name" value="GAF"/>
    <property type="match status" value="1"/>
</dbReference>
<dbReference type="GO" id="GO:0000155">
    <property type="term" value="F:phosphorelay sensor kinase activity"/>
    <property type="evidence" value="ECO:0007669"/>
    <property type="project" value="InterPro"/>
</dbReference>
<dbReference type="InterPro" id="IPR003661">
    <property type="entry name" value="HisK_dim/P_dom"/>
</dbReference>
<keyword evidence="4" id="KW-0808">Transferase</keyword>
<keyword evidence="11" id="KW-1185">Reference proteome</keyword>
<dbReference type="PANTHER" id="PTHR43065">
    <property type="entry name" value="SENSOR HISTIDINE KINASE"/>
    <property type="match status" value="1"/>
</dbReference>
<dbReference type="CDD" id="cd00075">
    <property type="entry name" value="HATPase"/>
    <property type="match status" value="1"/>
</dbReference>
<dbReference type="Pfam" id="PF02518">
    <property type="entry name" value="HATPase_c"/>
    <property type="match status" value="1"/>
</dbReference>
<dbReference type="SUPFAM" id="SSF55874">
    <property type="entry name" value="ATPase domain of HSP90 chaperone/DNA topoisomerase II/histidine kinase"/>
    <property type="match status" value="1"/>
</dbReference>
<keyword evidence="5" id="KW-0547">Nucleotide-binding</keyword>
<feature type="domain" description="Histidine kinase" evidence="9">
    <location>
        <begin position="73"/>
        <end position="276"/>
    </location>
</feature>
<dbReference type="PROSITE" id="PS50109">
    <property type="entry name" value="HIS_KIN"/>
    <property type="match status" value="1"/>
</dbReference>
<dbReference type="PANTHER" id="PTHR43065:SF46">
    <property type="entry name" value="C4-DICARBOXYLATE TRANSPORT SENSOR PROTEIN DCTB"/>
    <property type="match status" value="1"/>
</dbReference>
<comment type="catalytic activity">
    <reaction evidence="1">
        <text>ATP + protein L-histidine = ADP + protein N-phospho-L-histidine.</text>
        <dbReference type="EC" id="2.7.13.3"/>
    </reaction>
</comment>
<dbReference type="InterPro" id="IPR004358">
    <property type="entry name" value="Sig_transdc_His_kin-like_C"/>
</dbReference>
<evidence type="ECO:0000256" key="8">
    <source>
        <dbReference type="ARBA" id="ARBA00023012"/>
    </source>
</evidence>
<keyword evidence="3" id="KW-0597">Phosphoprotein</keyword>
<dbReference type="Gene3D" id="3.30.565.10">
    <property type="entry name" value="Histidine kinase-like ATPase, C-terminal domain"/>
    <property type="match status" value="1"/>
</dbReference>
<evidence type="ECO:0000256" key="6">
    <source>
        <dbReference type="ARBA" id="ARBA00022777"/>
    </source>
</evidence>
<keyword evidence="6" id="KW-0418">Kinase</keyword>
<dbReference type="InterPro" id="IPR036097">
    <property type="entry name" value="HisK_dim/P_sf"/>
</dbReference>